<comment type="caution">
    <text evidence="1">The sequence shown here is derived from an EMBL/GenBank/DDBJ whole genome shotgun (WGS) entry which is preliminary data.</text>
</comment>
<dbReference type="AlphaFoldDB" id="A0A1E3XDF9"/>
<evidence type="ECO:0000313" key="1">
    <source>
        <dbReference type="EMBL" id="ODS33666.1"/>
    </source>
</evidence>
<gene>
    <name evidence="1" type="ORF">SCARUB_01186</name>
</gene>
<protein>
    <submittedName>
        <fullName evidence="1">Uncharacterized protein</fullName>
    </submittedName>
</protein>
<sequence length="90" mass="10206">MLYVFYRDGHLLHAGGVGDQPAEFLEAMLIVKSEVNKLGDGGKIKDSGNQNHNQNRNQSIGEYCKGVDLEKCKKYWGERILYRICETCPN</sequence>
<proteinExistence type="predicted"/>
<name>A0A1E3XDF9_9BACT</name>
<reference evidence="1 2" key="1">
    <citation type="submission" date="2016-07" db="EMBL/GenBank/DDBJ databases">
        <title>Draft genome of Scalindua rubra, obtained from a brine-seawater interface in the Red Sea, sheds light on salt adaptation in anammox bacteria.</title>
        <authorList>
            <person name="Speth D.R."/>
            <person name="Lagkouvardos I."/>
            <person name="Wang Y."/>
            <person name="Qian P.-Y."/>
            <person name="Dutilh B.E."/>
            <person name="Jetten M.S."/>
        </authorList>
    </citation>
    <scope>NUCLEOTIDE SEQUENCE [LARGE SCALE GENOMIC DNA]</scope>
    <source>
        <strain evidence="1">BSI-1</strain>
    </source>
</reference>
<dbReference type="Proteomes" id="UP000094056">
    <property type="component" value="Unassembled WGS sequence"/>
</dbReference>
<evidence type="ECO:0000313" key="2">
    <source>
        <dbReference type="Proteomes" id="UP000094056"/>
    </source>
</evidence>
<accession>A0A1E3XDF9</accession>
<dbReference type="EMBL" id="MAYW01000022">
    <property type="protein sequence ID" value="ODS33666.1"/>
    <property type="molecule type" value="Genomic_DNA"/>
</dbReference>
<organism evidence="1 2">
    <name type="scientific">Candidatus Scalindua rubra</name>
    <dbReference type="NCBI Taxonomy" id="1872076"/>
    <lineage>
        <taxon>Bacteria</taxon>
        <taxon>Pseudomonadati</taxon>
        <taxon>Planctomycetota</taxon>
        <taxon>Candidatus Brocadiia</taxon>
        <taxon>Candidatus Brocadiales</taxon>
        <taxon>Candidatus Scalinduaceae</taxon>
        <taxon>Candidatus Scalindua</taxon>
    </lineage>
</organism>